<evidence type="ECO:0000313" key="4">
    <source>
        <dbReference type="EMBL" id="MDY3513465.1"/>
    </source>
</evidence>
<dbReference type="Pfam" id="PF16344">
    <property type="entry name" value="FecR_C"/>
    <property type="match status" value="1"/>
</dbReference>
<protein>
    <submittedName>
        <fullName evidence="4">FecR family protein</fullName>
    </submittedName>
</protein>
<dbReference type="Proteomes" id="UP001284033">
    <property type="component" value="Unassembled WGS sequence"/>
</dbReference>
<keyword evidence="1" id="KW-0812">Transmembrane</keyword>
<keyword evidence="1" id="KW-1133">Transmembrane helix</keyword>
<dbReference type="AlphaFoldDB" id="A0AAP6LLL1"/>
<evidence type="ECO:0000256" key="1">
    <source>
        <dbReference type="SAM" id="Phobius"/>
    </source>
</evidence>
<dbReference type="EMBL" id="JAQZHK010000009">
    <property type="protein sequence ID" value="MDY3513465.1"/>
    <property type="molecule type" value="Genomic_DNA"/>
</dbReference>
<name>A0AAP6LLL1_RIEAN</name>
<dbReference type="Pfam" id="PF04773">
    <property type="entry name" value="FecR"/>
    <property type="match status" value="1"/>
</dbReference>
<organism evidence="4 5">
    <name type="scientific">Riemerella anatipestifer</name>
    <name type="common">Moraxella anatipestifer</name>
    <dbReference type="NCBI Taxonomy" id="34085"/>
    <lineage>
        <taxon>Bacteria</taxon>
        <taxon>Pseudomonadati</taxon>
        <taxon>Bacteroidota</taxon>
        <taxon>Flavobacteriia</taxon>
        <taxon>Flavobacteriales</taxon>
        <taxon>Weeksellaceae</taxon>
        <taxon>Riemerella</taxon>
    </lineage>
</organism>
<evidence type="ECO:0000259" key="3">
    <source>
        <dbReference type="Pfam" id="PF16344"/>
    </source>
</evidence>
<dbReference type="Gene3D" id="2.60.120.1440">
    <property type="match status" value="1"/>
</dbReference>
<dbReference type="PANTHER" id="PTHR30273:SF2">
    <property type="entry name" value="PROTEIN FECR"/>
    <property type="match status" value="1"/>
</dbReference>
<keyword evidence="1" id="KW-0472">Membrane</keyword>
<reference evidence="4" key="1">
    <citation type="submission" date="2023-01" db="EMBL/GenBank/DDBJ databases">
        <title>Genome-based studies on antimicrobial resistance profiles of Riemerella anatipestifer in China, 1994 to 2021.</title>
        <authorList>
            <person name="Yang Z."/>
            <person name="Zhu D."/>
        </authorList>
    </citation>
    <scope>NUCLEOTIDE SEQUENCE</scope>
    <source>
        <strain evidence="4">RCAD1218</strain>
    </source>
</reference>
<evidence type="ECO:0000313" key="5">
    <source>
        <dbReference type="Proteomes" id="UP001284033"/>
    </source>
</evidence>
<sequence length="274" mass="31740">MDFEPDFEKTWEQVTCEKNKLDLETDQRLWEGVQRKIHKKVYLKRIISVAAILIPSFMLISYLYFNNPNIIDRVDNTISFTTKKEAKSFQLSDGSIIFLGPHSQVILNQDFGKTNREIDFNGKGKFKISKYKNLPFEVNTNDFKIKVLGTVFLVDEQSAKKKVELLQGKIEVDDGKNISTLLPNEIWMMNQDGTSNIHISIKSVSSFDYQNESFQKVISDLEQKYNVTIQYPNKLKNKKVVGSFSGNLTEILQVICFPFNLNLEKKSEKRFVLK</sequence>
<accession>A0AAP6LLL1</accession>
<feature type="domain" description="Protein FecR C-terminal" evidence="3">
    <location>
        <begin position="207"/>
        <end position="266"/>
    </location>
</feature>
<feature type="domain" description="FecR protein" evidence="2">
    <location>
        <begin position="81"/>
        <end position="171"/>
    </location>
</feature>
<dbReference type="InterPro" id="IPR012373">
    <property type="entry name" value="Ferrdict_sens_TM"/>
</dbReference>
<dbReference type="InterPro" id="IPR032508">
    <property type="entry name" value="FecR_C"/>
</dbReference>
<comment type="caution">
    <text evidence="4">The sequence shown here is derived from an EMBL/GenBank/DDBJ whole genome shotgun (WGS) entry which is preliminary data.</text>
</comment>
<feature type="transmembrane region" description="Helical" evidence="1">
    <location>
        <begin position="46"/>
        <end position="65"/>
    </location>
</feature>
<gene>
    <name evidence="4" type="ORF">PG303_09585</name>
</gene>
<dbReference type="RefSeq" id="WP_154469449.1">
    <property type="nucleotide sequence ID" value="NZ_CP110126.1"/>
</dbReference>
<dbReference type="Gene3D" id="3.55.50.30">
    <property type="match status" value="1"/>
</dbReference>
<proteinExistence type="predicted"/>
<evidence type="ECO:0000259" key="2">
    <source>
        <dbReference type="Pfam" id="PF04773"/>
    </source>
</evidence>
<dbReference type="PANTHER" id="PTHR30273">
    <property type="entry name" value="PERIPLASMIC SIGNAL SENSOR AND SIGMA FACTOR ACTIVATOR FECR-RELATED"/>
    <property type="match status" value="1"/>
</dbReference>
<dbReference type="GO" id="GO:0016989">
    <property type="term" value="F:sigma factor antagonist activity"/>
    <property type="evidence" value="ECO:0007669"/>
    <property type="project" value="TreeGrafter"/>
</dbReference>
<dbReference type="InterPro" id="IPR006860">
    <property type="entry name" value="FecR"/>
</dbReference>